<dbReference type="OrthoDB" id="5784at2759"/>
<evidence type="ECO:0000313" key="10">
    <source>
        <dbReference type="Proteomes" id="UP000054097"/>
    </source>
</evidence>
<dbReference type="Pfam" id="PF14378">
    <property type="entry name" value="PAP2_3"/>
    <property type="match status" value="1"/>
</dbReference>
<proteinExistence type="predicted"/>
<evidence type="ECO:0000256" key="2">
    <source>
        <dbReference type="ARBA" id="ARBA00022692"/>
    </source>
</evidence>
<dbReference type="Proteomes" id="UP000054097">
    <property type="component" value="Unassembled WGS sequence"/>
</dbReference>
<dbReference type="SUPFAM" id="SSF48317">
    <property type="entry name" value="Acid phosphatase/Vanadium-dependent haloperoxidase"/>
    <property type="match status" value="1"/>
</dbReference>
<feature type="compositionally biased region" description="Low complexity" evidence="5">
    <location>
        <begin position="286"/>
        <end position="297"/>
    </location>
</feature>
<feature type="region of interest" description="Disordered" evidence="5">
    <location>
        <begin position="254"/>
        <end position="312"/>
    </location>
</feature>
<organism evidence="9 10">
    <name type="scientific">Serendipita vermifera MAFF 305830</name>
    <dbReference type="NCBI Taxonomy" id="933852"/>
    <lineage>
        <taxon>Eukaryota</taxon>
        <taxon>Fungi</taxon>
        <taxon>Dikarya</taxon>
        <taxon>Basidiomycota</taxon>
        <taxon>Agaricomycotina</taxon>
        <taxon>Agaricomycetes</taxon>
        <taxon>Sebacinales</taxon>
        <taxon>Serendipitaceae</taxon>
        <taxon>Serendipita</taxon>
    </lineage>
</organism>
<dbReference type="GO" id="GO:0070916">
    <property type="term" value="C:inositol phosphoceramide synthase complex"/>
    <property type="evidence" value="ECO:0007669"/>
    <property type="project" value="TreeGrafter"/>
</dbReference>
<dbReference type="STRING" id="933852.A0A0C3B1E5"/>
<dbReference type="PANTHER" id="PTHR31310:SF11">
    <property type="entry name" value="INOSITOL PHOSPHORYLCERAMIDE SYNTHASE CATALYTIC SUBUNIT AUR1"/>
    <property type="match status" value="1"/>
</dbReference>
<evidence type="ECO:0000256" key="5">
    <source>
        <dbReference type="SAM" id="MobiDB-lite"/>
    </source>
</evidence>
<feature type="transmembrane region" description="Helical" evidence="6">
    <location>
        <begin position="175"/>
        <end position="194"/>
    </location>
</feature>
<dbReference type="GO" id="GO:0016020">
    <property type="term" value="C:membrane"/>
    <property type="evidence" value="ECO:0007669"/>
    <property type="project" value="UniProtKB-SubCell"/>
</dbReference>
<dbReference type="InterPro" id="IPR036938">
    <property type="entry name" value="PAP2/HPO_sf"/>
</dbReference>
<dbReference type="GO" id="GO:0006676">
    <property type="term" value="P:mannosyl diphosphorylinositol ceramide metabolic process"/>
    <property type="evidence" value="ECO:0007669"/>
    <property type="project" value="TreeGrafter"/>
</dbReference>
<evidence type="ECO:0000259" key="8">
    <source>
        <dbReference type="Pfam" id="PF14378"/>
    </source>
</evidence>
<dbReference type="HOGENOM" id="CLU_030747_1_0_1"/>
<feature type="chain" id="PRO_5002161342" description="Inositolphosphotransferase Aur1/Ipt1 domain-containing protein" evidence="7">
    <location>
        <begin position="17"/>
        <end position="391"/>
    </location>
</feature>
<dbReference type="CDD" id="cd03386">
    <property type="entry name" value="PAP2_Aur1_like"/>
    <property type="match status" value="1"/>
</dbReference>
<accession>A0A0C3B1E5</accession>
<dbReference type="InterPro" id="IPR026841">
    <property type="entry name" value="Aur1/Ipt1"/>
</dbReference>
<sequence length="391" mass="42382">MSGLVILGLLMPLTSQILVPAMPVLAWGLTFYASRFLSPAQRPQISVTILPTLETVLYGANISDVLTRFTHPILDVVAWLPYGVLHFALPVLVTIAVWLMAPRPALQFWASAFGYMGLIGVLCQIAFPCAPPWYELIYGLIPAEHTIPGSAAGLARIDGLFGGTRYQTTFSKLPMVFGAFPSLRAASATLEALFISHFFPSTTRFIWAYAFTLYWATMYLAHHYLIDVVAGASLAVLCFHFFMPASLRVVESNSTTAKGVGRRGRNKYEQYDLEDRRRQRGIVPGSPQSSLSSGRHSLSLDDEGQDITYGSRSPAPLGSAAPFIVPSPLPHDTKAWKGVGPVPTGKAHRHTASIASLIRADDRVESGWSPVTSKSFVFPPAKKGGGSADSS</sequence>
<evidence type="ECO:0000256" key="6">
    <source>
        <dbReference type="SAM" id="Phobius"/>
    </source>
</evidence>
<comment type="subcellular location">
    <subcellularLocation>
        <location evidence="1">Membrane</location>
        <topology evidence="1">Multi-pass membrane protein</topology>
    </subcellularLocation>
</comment>
<dbReference type="Gene3D" id="1.20.144.10">
    <property type="entry name" value="Phosphatidic acid phosphatase type 2/haloperoxidase"/>
    <property type="match status" value="1"/>
</dbReference>
<dbReference type="AlphaFoldDB" id="A0A0C3B1E5"/>
<feature type="domain" description="Inositolphosphotransferase Aur1/Ipt1" evidence="8">
    <location>
        <begin position="70"/>
        <end position="239"/>
    </location>
</feature>
<keyword evidence="7" id="KW-0732">Signal</keyword>
<feature type="region of interest" description="Disordered" evidence="5">
    <location>
        <begin position="369"/>
        <end position="391"/>
    </location>
</feature>
<feature type="compositionally biased region" description="Basic and acidic residues" evidence="5">
    <location>
        <begin position="266"/>
        <end position="277"/>
    </location>
</feature>
<reference evidence="9 10" key="1">
    <citation type="submission" date="2014-04" db="EMBL/GenBank/DDBJ databases">
        <authorList>
            <consortium name="DOE Joint Genome Institute"/>
            <person name="Kuo A."/>
            <person name="Zuccaro A."/>
            <person name="Kohler A."/>
            <person name="Nagy L.G."/>
            <person name="Floudas D."/>
            <person name="Copeland A."/>
            <person name="Barry K.W."/>
            <person name="Cichocki N."/>
            <person name="Veneault-Fourrey C."/>
            <person name="LaButti K."/>
            <person name="Lindquist E.A."/>
            <person name="Lipzen A."/>
            <person name="Lundell T."/>
            <person name="Morin E."/>
            <person name="Murat C."/>
            <person name="Sun H."/>
            <person name="Tunlid A."/>
            <person name="Henrissat B."/>
            <person name="Grigoriev I.V."/>
            <person name="Hibbett D.S."/>
            <person name="Martin F."/>
            <person name="Nordberg H.P."/>
            <person name="Cantor M.N."/>
            <person name="Hua S.X."/>
        </authorList>
    </citation>
    <scope>NUCLEOTIDE SEQUENCE [LARGE SCALE GENOMIC DNA]</scope>
    <source>
        <strain evidence="9 10">MAFF 305830</strain>
    </source>
</reference>
<feature type="transmembrane region" description="Helical" evidence="6">
    <location>
        <begin position="108"/>
        <end position="127"/>
    </location>
</feature>
<protein>
    <recommendedName>
        <fullName evidence="8">Inositolphosphotransferase Aur1/Ipt1 domain-containing protein</fullName>
    </recommendedName>
</protein>
<keyword evidence="3 6" id="KW-1133">Transmembrane helix</keyword>
<evidence type="ECO:0000313" key="9">
    <source>
        <dbReference type="EMBL" id="KIM30590.1"/>
    </source>
</evidence>
<keyword evidence="2 6" id="KW-0812">Transmembrane</keyword>
<keyword evidence="4 6" id="KW-0472">Membrane</keyword>
<dbReference type="EMBL" id="KN824284">
    <property type="protein sequence ID" value="KIM30590.1"/>
    <property type="molecule type" value="Genomic_DNA"/>
</dbReference>
<dbReference type="GO" id="GO:0030148">
    <property type="term" value="P:sphingolipid biosynthetic process"/>
    <property type="evidence" value="ECO:0007669"/>
    <property type="project" value="TreeGrafter"/>
</dbReference>
<gene>
    <name evidence="9" type="ORF">M408DRAFT_328137</name>
</gene>
<feature type="transmembrane region" description="Helical" evidence="6">
    <location>
        <begin position="206"/>
        <end position="226"/>
    </location>
</feature>
<reference evidence="10" key="2">
    <citation type="submission" date="2015-01" db="EMBL/GenBank/DDBJ databases">
        <title>Evolutionary Origins and Diversification of the Mycorrhizal Mutualists.</title>
        <authorList>
            <consortium name="DOE Joint Genome Institute"/>
            <consortium name="Mycorrhizal Genomics Consortium"/>
            <person name="Kohler A."/>
            <person name="Kuo A."/>
            <person name="Nagy L.G."/>
            <person name="Floudas D."/>
            <person name="Copeland A."/>
            <person name="Barry K.W."/>
            <person name="Cichocki N."/>
            <person name="Veneault-Fourrey C."/>
            <person name="LaButti K."/>
            <person name="Lindquist E.A."/>
            <person name="Lipzen A."/>
            <person name="Lundell T."/>
            <person name="Morin E."/>
            <person name="Murat C."/>
            <person name="Riley R."/>
            <person name="Ohm R."/>
            <person name="Sun H."/>
            <person name="Tunlid A."/>
            <person name="Henrissat B."/>
            <person name="Grigoriev I.V."/>
            <person name="Hibbett D.S."/>
            <person name="Martin F."/>
        </authorList>
    </citation>
    <scope>NUCLEOTIDE SEQUENCE [LARGE SCALE GENOMIC DNA]</scope>
    <source>
        <strain evidence="10">MAFF 305830</strain>
    </source>
</reference>
<name>A0A0C3B1E5_SERVB</name>
<feature type="signal peptide" evidence="7">
    <location>
        <begin position="1"/>
        <end position="16"/>
    </location>
</feature>
<dbReference type="PANTHER" id="PTHR31310">
    <property type="match status" value="1"/>
</dbReference>
<evidence type="ECO:0000256" key="7">
    <source>
        <dbReference type="SAM" id="SignalP"/>
    </source>
</evidence>
<evidence type="ECO:0000256" key="4">
    <source>
        <dbReference type="ARBA" id="ARBA00023136"/>
    </source>
</evidence>
<feature type="transmembrane region" description="Helical" evidence="6">
    <location>
        <begin position="79"/>
        <end position="101"/>
    </location>
</feature>
<evidence type="ECO:0000256" key="1">
    <source>
        <dbReference type="ARBA" id="ARBA00004141"/>
    </source>
</evidence>
<dbReference type="InterPro" id="IPR052185">
    <property type="entry name" value="IPC_Synthase-Related"/>
</dbReference>
<feature type="transmembrane region" description="Helical" evidence="6">
    <location>
        <begin position="232"/>
        <end position="250"/>
    </location>
</feature>
<evidence type="ECO:0000256" key="3">
    <source>
        <dbReference type="ARBA" id="ARBA00022989"/>
    </source>
</evidence>
<keyword evidence="10" id="KW-1185">Reference proteome</keyword>